<protein>
    <recommendedName>
        <fullName evidence="18">FAD-binding FR-type domain-containing protein</fullName>
    </recommendedName>
</protein>
<dbReference type="PANTHER" id="PTHR32361">
    <property type="entry name" value="FERRIC/CUPRIC REDUCTASE TRANSMEMBRANE COMPONENT"/>
    <property type="match status" value="1"/>
</dbReference>
<feature type="domain" description="Ferric reductase NAD binding" evidence="15">
    <location>
        <begin position="856"/>
        <end position="1097"/>
    </location>
</feature>
<dbReference type="EMBL" id="SELW01000684">
    <property type="protein sequence ID" value="TID12969.1"/>
    <property type="molecule type" value="Genomic_DNA"/>
</dbReference>
<dbReference type="InterPro" id="IPR051410">
    <property type="entry name" value="Ferric/Cupric_Reductase"/>
</dbReference>
<evidence type="ECO:0000256" key="11">
    <source>
        <dbReference type="SAM" id="Phobius"/>
    </source>
</evidence>
<keyword evidence="7 11" id="KW-1133">Transmembrane helix</keyword>
<dbReference type="GO" id="GO:0006879">
    <property type="term" value="P:intracellular iron ion homeostasis"/>
    <property type="evidence" value="ECO:0007669"/>
    <property type="project" value="TreeGrafter"/>
</dbReference>
<feature type="transmembrane region" description="Helical" evidence="11">
    <location>
        <begin position="567"/>
        <end position="591"/>
    </location>
</feature>
<evidence type="ECO:0000256" key="10">
    <source>
        <dbReference type="ARBA" id="ARBA00023136"/>
    </source>
</evidence>
<dbReference type="InterPro" id="IPR039261">
    <property type="entry name" value="FNR_nucleotide-bd"/>
</dbReference>
<dbReference type="GO" id="GO:0005886">
    <property type="term" value="C:plasma membrane"/>
    <property type="evidence" value="ECO:0007669"/>
    <property type="project" value="TreeGrafter"/>
</dbReference>
<comment type="subcellular location">
    <subcellularLocation>
        <location evidence="1">Membrane</location>
        <topology evidence="1">Multi-pass membrane protein</topology>
    </subcellularLocation>
</comment>
<keyword evidence="6" id="KW-0249">Electron transport</keyword>
<evidence type="ECO:0000256" key="8">
    <source>
        <dbReference type="ARBA" id="ARBA00023002"/>
    </source>
</evidence>
<evidence type="ECO:0000259" key="14">
    <source>
        <dbReference type="Pfam" id="PF08022"/>
    </source>
</evidence>
<feature type="transmembrane region" description="Helical" evidence="11">
    <location>
        <begin position="603"/>
        <end position="626"/>
    </location>
</feature>
<dbReference type="Gene3D" id="3.40.50.80">
    <property type="entry name" value="Nucleotide-binding domain of ferredoxin-NADP reductase (FNR) module"/>
    <property type="match status" value="1"/>
</dbReference>
<dbReference type="InterPro" id="IPR013121">
    <property type="entry name" value="Fe_red_NAD-bd_6"/>
</dbReference>
<evidence type="ECO:0000256" key="1">
    <source>
        <dbReference type="ARBA" id="ARBA00004141"/>
    </source>
</evidence>
<proteinExistence type="predicted"/>
<evidence type="ECO:0000313" key="17">
    <source>
        <dbReference type="Proteomes" id="UP000307173"/>
    </source>
</evidence>
<gene>
    <name evidence="16" type="ORF">CANINC_005068</name>
</gene>
<evidence type="ECO:0000256" key="9">
    <source>
        <dbReference type="ARBA" id="ARBA00023065"/>
    </source>
</evidence>
<dbReference type="InterPro" id="IPR013130">
    <property type="entry name" value="Fe3_Rdtase_TM_dom"/>
</dbReference>
<dbReference type="SUPFAM" id="SSF52343">
    <property type="entry name" value="Ferredoxin reductase-like, C-terminal NADP-linked domain"/>
    <property type="match status" value="1"/>
</dbReference>
<dbReference type="AlphaFoldDB" id="A0A4T0WU97"/>
<accession>A0A4T0WU97</accession>
<evidence type="ECO:0000256" key="4">
    <source>
        <dbReference type="ARBA" id="ARBA00022692"/>
    </source>
</evidence>
<evidence type="ECO:0000256" key="3">
    <source>
        <dbReference type="ARBA" id="ARBA00022630"/>
    </source>
</evidence>
<dbReference type="Pfam" id="PF01794">
    <property type="entry name" value="Ferric_reduct"/>
    <property type="match status" value="1"/>
</dbReference>
<evidence type="ECO:0000256" key="7">
    <source>
        <dbReference type="ARBA" id="ARBA00022989"/>
    </source>
</evidence>
<dbReference type="GO" id="GO:0006826">
    <property type="term" value="P:iron ion transport"/>
    <property type="evidence" value="ECO:0007669"/>
    <property type="project" value="TreeGrafter"/>
</dbReference>
<dbReference type="Pfam" id="PF08030">
    <property type="entry name" value="NAD_binding_6"/>
    <property type="match status" value="1"/>
</dbReference>
<evidence type="ECO:0000313" key="16">
    <source>
        <dbReference type="EMBL" id="TID12969.1"/>
    </source>
</evidence>
<dbReference type="GO" id="GO:0015677">
    <property type="term" value="P:copper ion import"/>
    <property type="evidence" value="ECO:0007669"/>
    <property type="project" value="TreeGrafter"/>
</dbReference>
<dbReference type="InterPro" id="IPR013112">
    <property type="entry name" value="FAD-bd_8"/>
</dbReference>
<sequence>MFSYLSTILLFTIFSRFCLSERIELGTLQLHPPSHDPKDFIEVCNLHLNNNNDVLDVHLENLNTQETISYDEYCLSFKPIEGRDFHCFNYFQKSADIPLQGTIYLSFKVNTTLLDYITFTPDKSGKLSVRLIPSMKLGEPKPKFYSNNSKQKQPVEAQVFEEDREEIELEKEAEKLKDVLQFDASNRKDDKFQEIIPPRYIKADKKTVKARGITSKLGASCLYVAANFTSFPYDCVMPDLAFKCRCQNQAFLGTVTNCIETYAKEPHELSKAYKQLVDTCQAQGGQTLDFIDLVKINENATNYMIQFDAIPEPVYKASLVWKAKKILDVQEKNQQLILVHNNAINTGMIQNGKVLGSEKIPKYDNFEELERIGIANIAETPRFMLYNPVIVPEHLYNISHRSVSNLMDKRNLATTYGLYIYVYWGVLMTISILANIAQWTSPYQNNRLGKTKFVLWCKSKFICSQIIKPTDLVNLGNKSIAEKTLKEMVDGPMGMFDSKRRIKLQREQAKLLTSTLLNPNNSAQVVDLDQKLKLIKKDYDDRRRKSKLSRNCRSNFMMSIYTMPVRLHAVVIVGYVILNIVFCCINYEIVYPNTVFTCRKGQAFVAIADRTGIIGTIQLPLVYLFATRNNITSCVTGLSYRTFQLMHKWTSRIVFLLLLSHCIFYLLFVNVRGDYIERWGLLKWRCANTAFGVLSLTMFISFFKRFVYEFFKYTHRILLIVFSICSWYHCVTLGWIEYLAAAFFVWIAEYVIRFCKIISSGGVLKGQCTVIYNMKSNQPESIRIVTNHSGWWKPFPGCYCWIKIMLPNIFFESHPFTVVSATNAKNYNQLVFIIRVKDVEGPYGNNIPFKQYNESVLIAGGVGMAVIYSIAMDLAQIHRAQKLRGKRKEGSDKRTVSIVWVIPNIETIAAFKDEIESLTNFRDVIQLQIFVTNRLNDPNLQHFVENCDLVNPLGILGSSYELEGFKGLATAIIKSAKLSGSEKSTSQTLKCTTSRSDLDNTSYEADDTDFIDIGLDNFESGFDLEKSNNDTQEQLKKNLELLQWLIRDNWEQISINFEDKPFIQDELISFVSKLNNEKPVAIISCGPSNLNVDVRLSVIKLLKNGCYVDYYEQELLW</sequence>
<feature type="chain" id="PRO_5020788141" description="FAD-binding FR-type domain-containing protein" evidence="12">
    <location>
        <begin position="21"/>
        <end position="1117"/>
    </location>
</feature>
<feature type="domain" description="FAD-binding 8" evidence="14">
    <location>
        <begin position="787"/>
        <end position="837"/>
    </location>
</feature>
<evidence type="ECO:0000256" key="2">
    <source>
        <dbReference type="ARBA" id="ARBA00022448"/>
    </source>
</evidence>
<dbReference type="GO" id="GO:0000293">
    <property type="term" value="F:ferric-chelate reductase activity"/>
    <property type="evidence" value="ECO:0007669"/>
    <property type="project" value="UniProtKB-ARBA"/>
</dbReference>
<dbReference type="OrthoDB" id="167398at2759"/>
<keyword evidence="17" id="KW-1185">Reference proteome</keyword>
<evidence type="ECO:0000256" key="12">
    <source>
        <dbReference type="SAM" id="SignalP"/>
    </source>
</evidence>
<keyword evidence="3" id="KW-0285">Flavoprotein</keyword>
<keyword evidence="4 11" id="KW-0812">Transmembrane</keyword>
<keyword evidence="2" id="KW-0813">Transport</keyword>
<feature type="signal peptide" evidence="12">
    <location>
        <begin position="1"/>
        <end position="20"/>
    </location>
</feature>
<organism evidence="16 17">
    <name type="scientific">Pichia inconspicua</name>
    <dbReference type="NCBI Taxonomy" id="52247"/>
    <lineage>
        <taxon>Eukaryota</taxon>
        <taxon>Fungi</taxon>
        <taxon>Dikarya</taxon>
        <taxon>Ascomycota</taxon>
        <taxon>Saccharomycotina</taxon>
        <taxon>Pichiomycetes</taxon>
        <taxon>Pichiales</taxon>
        <taxon>Pichiaceae</taxon>
        <taxon>Pichia</taxon>
    </lineage>
</organism>
<comment type="caution">
    <text evidence="16">The sequence shown here is derived from an EMBL/GenBank/DDBJ whole genome shotgun (WGS) entry which is preliminary data.</text>
</comment>
<reference evidence="16 17" key="1">
    <citation type="journal article" date="2019" name="Front. Genet.">
        <title>Whole-Genome Sequencing of the Opportunistic Yeast Pathogen Candida inconspicua Uncovers Its Hybrid Origin.</title>
        <authorList>
            <person name="Mixao V."/>
            <person name="Hansen A.P."/>
            <person name="Saus E."/>
            <person name="Boekhout T."/>
            <person name="Lass-Florl C."/>
            <person name="Gabaldon T."/>
        </authorList>
    </citation>
    <scope>NUCLEOTIDE SEQUENCE [LARGE SCALE GENOMIC DNA]</scope>
    <source>
        <strain evidence="16 17">CBS 180</strain>
    </source>
</reference>
<feature type="domain" description="Ferric oxidoreductase" evidence="13">
    <location>
        <begin position="611"/>
        <end position="723"/>
    </location>
</feature>
<keyword evidence="8" id="KW-0560">Oxidoreductase</keyword>
<evidence type="ECO:0000259" key="13">
    <source>
        <dbReference type="Pfam" id="PF01794"/>
    </source>
</evidence>
<dbReference type="SFLD" id="SFLDG01168">
    <property type="entry name" value="Ferric_reductase_subgroup_(FRE"/>
    <property type="match status" value="1"/>
</dbReference>
<feature type="transmembrane region" description="Helical" evidence="11">
    <location>
        <begin position="719"/>
        <end position="747"/>
    </location>
</feature>
<dbReference type="CDD" id="cd06186">
    <property type="entry name" value="NOX_Duox_like_FAD_NADP"/>
    <property type="match status" value="1"/>
</dbReference>
<evidence type="ECO:0008006" key="18">
    <source>
        <dbReference type="Google" id="ProtNLM"/>
    </source>
</evidence>
<name>A0A4T0WU97_9ASCO</name>
<keyword evidence="9" id="KW-0406">Ion transport</keyword>
<feature type="transmembrane region" description="Helical" evidence="11">
    <location>
        <begin position="856"/>
        <end position="877"/>
    </location>
</feature>
<evidence type="ECO:0000259" key="15">
    <source>
        <dbReference type="Pfam" id="PF08030"/>
    </source>
</evidence>
<evidence type="ECO:0000256" key="6">
    <source>
        <dbReference type="ARBA" id="ARBA00022982"/>
    </source>
</evidence>
<keyword evidence="12" id="KW-0732">Signal</keyword>
<dbReference type="STRING" id="52247.A0A4T0WU97"/>
<keyword evidence="5" id="KW-0274">FAD</keyword>
<keyword evidence="10 11" id="KW-0472">Membrane</keyword>
<dbReference type="Proteomes" id="UP000307173">
    <property type="component" value="Unassembled WGS sequence"/>
</dbReference>
<evidence type="ECO:0000256" key="5">
    <source>
        <dbReference type="ARBA" id="ARBA00022827"/>
    </source>
</evidence>
<feature type="transmembrane region" description="Helical" evidence="11">
    <location>
        <begin position="689"/>
        <end position="707"/>
    </location>
</feature>
<dbReference type="Pfam" id="PF08022">
    <property type="entry name" value="FAD_binding_8"/>
    <property type="match status" value="1"/>
</dbReference>
<dbReference type="SFLD" id="SFLDS00052">
    <property type="entry name" value="Ferric_Reductase_Domain"/>
    <property type="match status" value="1"/>
</dbReference>
<feature type="transmembrane region" description="Helical" evidence="11">
    <location>
        <begin position="649"/>
        <end position="669"/>
    </location>
</feature>
<feature type="transmembrane region" description="Helical" evidence="11">
    <location>
        <begin position="416"/>
        <end position="437"/>
    </location>
</feature>
<dbReference type="PANTHER" id="PTHR32361:SF25">
    <property type="entry name" value="FERRIC_CUPRIC REDUCTASE TRANSMEMBRANE COMPONENT 1"/>
    <property type="match status" value="1"/>
</dbReference>